<feature type="domain" description="Major facilitator superfamily (MFS) profile" evidence="8">
    <location>
        <begin position="39"/>
        <end position="144"/>
    </location>
</feature>
<keyword evidence="3 7" id="KW-0812">Transmembrane</keyword>
<keyword evidence="5 7" id="KW-0472">Membrane</keyword>
<protein>
    <recommendedName>
        <fullName evidence="8">Major facilitator superfamily (MFS) profile domain-containing protein</fullName>
    </recommendedName>
</protein>
<comment type="subcellular location">
    <subcellularLocation>
        <location evidence="1">Membrane</location>
        <topology evidence="1">Multi-pass membrane protein</topology>
    </subcellularLocation>
</comment>
<accession>A0ABQ8QK30</accession>
<keyword evidence="4 7" id="KW-1133">Transmembrane helix</keyword>
<evidence type="ECO:0000256" key="4">
    <source>
        <dbReference type="ARBA" id="ARBA00022989"/>
    </source>
</evidence>
<dbReference type="EMBL" id="MU790549">
    <property type="protein sequence ID" value="KAJ3998895.1"/>
    <property type="molecule type" value="Genomic_DNA"/>
</dbReference>
<evidence type="ECO:0000256" key="2">
    <source>
        <dbReference type="ARBA" id="ARBA00022448"/>
    </source>
</evidence>
<evidence type="ECO:0000256" key="3">
    <source>
        <dbReference type="ARBA" id="ARBA00022692"/>
    </source>
</evidence>
<dbReference type="PROSITE" id="PS50850">
    <property type="entry name" value="MFS"/>
    <property type="match status" value="1"/>
</dbReference>
<dbReference type="InterPro" id="IPR020846">
    <property type="entry name" value="MFS_dom"/>
</dbReference>
<organism evidence="9 10">
    <name type="scientific">Lentinula boryana</name>
    <dbReference type="NCBI Taxonomy" id="40481"/>
    <lineage>
        <taxon>Eukaryota</taxon>
        <taxon>Fungi</taxon>
        <taxon>Dikarya</taxon>
        <taxon>Basidiomycota</taxon>
        <taxon>Agaricomycotina</taxon>
        <taxon>Agaricomycetes</taxon>
        <taxon>Agaricomycetidae</taxon>
        <taxon>Agaricales</taxon>
        <taxon>Marasmiineae</taxon>
        <taxon>Omphalotaceae</taxon>
        <taxon>Lentinula</taxon>
    </lineage>
</organism>
<dbReference type="InterPro" id="IPR011701">
    <property type="entry name" value="MFS"/>
</dbReference>
<evidence type="ECO:0000256" key="5">
    <source>
        <dbReference type="ARBA" id="ARBA00023136"/>
    </source>
</evidence>
<feature type="region of interest" description="Disordered" evidence="6">
    <location>
        <begin position="1"/>
        <end position="31"/>
    </location>
</feature>
<dbReference type="Pfam" id="PF07690">
    <property type="entry name" value="MFS_1"/>
    <property type="match status" value="1"/>
</dbReference>
<proteinExistence type="predicted"/>
<gene>
    <name evidence="9" type="ORF">F5050DRAFT_1116223</name>
</gene>
<comment type="caution">
    <text evidence="9">The sequence shown here is derived from an EMBL/GenBank/DDBJ whole genome shotgun (WGS) entry which is preliminary data.</text>
</comment>
<evidence type="ECO:0000313" key="9">
    <source>
        <dbReference type="EMBL" id="KAJ3998895.1"/>
    </source>
</evidence>
<dbReference type="SUPFAM" id="SSF103473">
    <property type="entry name" value="MFS general substrate transporter"/>
    <property type="match status" value="1"/>
</dbReference>
<feature type="transmembrane region" description="Helical" evidence="7">
    <location>
        <begin position="112"/>
        <end position="138"/>
    </location>
</feature>
<dbReference type="PANTHER" id="PTHR23504:SF15">
    <property type="entry name" value="MAJOR FACILITATOR SUPERFAMILY (MFS) PROFILE DOMAIN-CONTAINING PROTEIN"/>
    <property type="match status" value="1"/>
</dbReference>
<dbReference type="InterPro" id="IPR036259">
    <property type="entry name" value="MFS_trans_sf"/>
</dbReference>
<feature type="compositionally biased region" description="Acidic residues" evidence="6">
    <location>
        <begin position="1"/>
        <end position="10"/>
    </location>
</feature>
<feature type="compositionally biased region" description="Polar residues" evidence="6">
    <location>
        <begin position="12"/>
        <end position="22"/>
    </location>
</feature>
<evidence type="ECO:0000259" key="8">
    <source>
        <dbReference type="PROSITE" id="PS50850"/>
    </source>
</evidence>
<dbReference type="Gene3D" id="1.20.1250.20">
    <property type="entry name" value="MFS general substrate transporter like domains"/>
    <property type="match status" value="1"/>
</dbReference>
<evidence type="ECO:0000313" key="10">
    <source>
        <dbReference type="Proteomes" id="UP001163828"/>
    </source>
</evidence>
<evidence type="ECO:0000256" key="7">
    <source>
        <dbReference type="SAM" id="Phobius"/>
    </source>
</evidence>
<keyword evidence="10" id="KW-1185">Reference proteome</keyword>
<name>A0ABQ8QK30_9AGAR</name>
<dbReference type="PANTHER" id="PTHR23504">
    <property type="entry name" value="MAJOR FACILITATOR SUPERFAMILY DOMAIN-CONTAINING PROTEIN 10"/>
    <property type="match status" value="1"/>
</dbReference>
<keyword evidence="2" id="KW-0813">Transport</keyword>
<evidence type="ECO:0000256" key="1">
    <source>
        <dbReference type="ARBA" id="ARBA00004141"/>
    </source>
</evidence>
<reference evidence="9" key="1">
    <citation type="submission" date="2022-08" db="EMBL/GenBank/DDBJ databases">
        <authorList>
            <consortium name="DOE Joint Genome Institute"/>
            <person name="Min B."/>
            <person name="Riley R."/>
            <person name="Sierra-Patev S."/>
            <person name="Naranjo-Ortiz M."/>
            <person name="Looney B."/>
            <person name="Konkel Z."/>
            <person name="Slot J.C."/>
            <person name="Sakamoto Y."/>
            <person name="Steenwyk J.L."/>
            <person name="Rokas A."/>
            <person name="Carro J."/>
            <person name="Camarero S."/>
            <person name="Ferreira P."/>
            <person name="Molpeceres G."/>
            <person name="Ruiz-Duenas F.J."/>
            <person name="Serrano A."/>
            <person name="Henrissat B."/>
            <person name="Drula E."/>
            <person name="Hughes K.W."/>
            <person name="Mata J.L."/>
            <person name="Ishikawa N.K."/>
            <person name="Vargas-Isla R."/>
            <person name="Ushijima S."/>
            <person name="Smith C.A."/>
            <person name="Ahrendt S."/>
            <person name="Andreopoulos W."/>
            <person name="He G."/>
            <person name="Labutti K."/>
            <person name="Lipzen A."/>
            <person name="Ng V."/>
            <person name="Sandor L."/>
            <person name="Barry K."/>
            <person name="Martinez A.T."/>
            <person name="Xiao Y."/>
            <person name="Gibbons J.G."/>
            <person name="Terashima K."/>
            <person name="Hibbett D.S."/>
            <person name="Grigoriev I.V."/>
        </authorList>
    </citation>
    <scope>NUCLEOTIDE SEQUENCE</scope>
    <source>
        <strain evidence="9">TFB10827</strain>
    </source>
</reference>
<dbReference type="Proteomes" id="UP001163828">
    <property type="component" value="Unassembled WGS sequence"/>
</dbReference>
<feature type="transmembrane region" description="Helical" evidence="7">
    <location>
        <begin position="78"/>
        <end position="100"/>
    </location>
</feature>
<evidence type="ECO:0000256" key="6">
    <source>
        <dbReference type="SAM" id="MobiDB-lite"/>
    </source>
</evidence>
<sequence>MTVERIDEESPLLTNETNNYTDHIQKRRRTTPTPLPKVQISILMLLQICEPITSQSIYPYINQLISELDITGGDERKVGYYAGLIESLFFVTEAMTVFQWSRASDHVGRKPILLIGLAGSMISMLLFGLSKTFWALVIRCHAGK</sequence>